<dbReference type="OrthoDB" id="5295250at2759"/>
<proteinExistence type="predicted"/>
<dbReference type="EMBL" id="WUBL01000058">
    <property type="protein sequence ID" value="KAF2968032.1"/>
    <property type="molecule type" value="Genomic_DNA"/>
</dbReference>
<name>A0A7C8MLF4_9PEZI</name>
<evidence type="ECO:0000313" key="1">
    <source>
        <dbReference type="EMBL" id="KAF2968032.1"/>
    </source>
</evidence>
<organism evidence="1 2">
    <name type="scientific">Xylaria multiplex</name>
    <dbReference type="NCBI Taxonomy" id="323545"/>
    <lineage>
        <taxon>Eukaryota</taxon>
        <taxon>Fungi</taxon>
        <taxon>Dikarya</taxon>
        <taxon>Ascomycota</taxon>
        <taxon>Pezizomycotina</taxon>
        <taxon>Sordariomycetes</taxon>
        <taxon>Xylariomycetidae</taxon>
        <taxon>Xylariales</taxon>
        <taxon>Xylariaceae</taxon>
        <taxon>Xylaria</taxon>
    </lineage>
</organism>
<sequence length="424" mass="48908">MIALYLEFAEFGRCLRVSRLWRRKLLSRPVMVAYARRHWPALIKDNVTNTWVFSSVLKKVALANRFGYDHNLPREEVAYIGIDEHVFDPILHPRNRNIPQAYLDYDQEDIEAEELPLYGFGKVAFHLCAGVVVIDDLFSKSRKVYPTEVEPLELQAIGSKLLVAKVDNLVIAWDHVNDFVSAKRIPFPSTYLTTRDDKVGIVLSSGRVIIWTPEDSSAIEHEKLVSILEPTLHQPDRETWEECLRIFFDPRKANTFFLASGYFMSTGQDENRTVRLKVYEFSQGRSVEKWFYDSPDPSPSPPGATEPPIEILEYEFDYGAIFFSRLEPGDDHGHLAVFDKIERRFVLEPWHLAPYTSQDWMTGDYTLDIVINNFYEPTRSYCDAVDLDFMVSFRSGRYYVTPARATTIPLRTNLRELDLGGLAG</sequence>
<gene>
    <name evidence="1" type="ORF">GQX73_g5546</name>
</gene>
<keyword evidence="2" id="KW-1185">Reference proteome</keyword>
<dbReference type="AlphaFoldDB" id="A0A7C8MLF4"/>
<dbReference type="Proteomes" id="UP000481858">
    <property type="component" value="Unassembled WGS sequence"/>
</dbReference>
<evidence type="ECO:0000313" key="2">
    <source>
        <dbReference type="Proteomes" id="UP000481858"/>
    </source>
</evidence>
<evidence type="ECO:0008006" key="3">
    <source>
        <dbReference type="Google" id="ProtNLM"/>
    </source>
</evidence>
<protein>
    <recommendedName>
        <fullName evidence="3">F-box domain-containing protein</fullName>
    </recommendedName>
</protein>
<comment type="caution">
    <text evidence="1">The sequence shown here is derived from an EMBL/GenBank/DDBJ whole genome shotgun (WGS) entry which is preliminary data.</text>
</comment>
<accession>A0A7C8MLF4</accession>
<dbReference type="InParanoid" id="A0A7C8MLF4"/>
<reference evidence="1 2" key="1">
    <citation type="submission" date="2019-12" db="EMBL/GenBank/DDBJ databases">
        <title>Draft genome sequence of the ascomycete Xylaria multiplex DSM 110363.</title>
        <authorList>
            <person name="Buettner E."/>
            <person name="Kellner H."/>
        </authorList>
    </citation>
    <scope>NUCLEOTIDE SEQUENCE [LARGE SCALE GENOMIC DNA]</scope>
    <source>
        <strain evidence="1 2">DSM 110363</strain>
    </source>
</reference>